<evidence type="ECO:0000313" key="1">
    <source>
        <dbReference type="EMBL" id="DAA03752.1"/>
    </source>
</evidence>
<dbReference type="AlphaFoldDB" id="Q6IH63"/>
<protein>
    <submittedName>
        <fullName evidence="1">HDC03201</fullName>
    </submittedName>
</protein>
<sequence length="114" mass="12339">MVCLGLAMGGVSGPGTGFSGGRDRWHHLQNLHHLAERWSPKRCPAVYWLGLLGSAPNVCCGFGYAYSLSRHGWPIPQSKDKKTQCVYQKFMNNFDKAVGFLANAGGASSSSGHR</sequence>
<name>Q6IH63_DROME</name>
<proteinExistence type="predicted"/>
<gene>
    <name evidence="1" type="ORF">HDC03201</name>
</gene>
<dbReference type="EMBL" id="BK003553">
    <property type="protein sequence ID" value="DAA03752.1"/>
    <property type="molecule type" value="Genomic_DNA"/>
</dbReference>
<reference evidence="1" key="1">
    <citation type="journal article" date="2003" name="Genome Biol.">
        <title>An integrated gene annotation and transcriptional profiling approach towards the full gene content of the Drosophila genome.</title>
        <authorList>
            <person name="Hild M."/>
            <person name="Beckmann B."/>
            <person name="Haas S.A."/>
            <person name="Koch B."/>
            <person name="Solovyev V."/>
            <person name="Busold C."/>
            <person name="Fellenberg K."/>
            <person name="Boutros M."/>
            <person name="Vingron M."/>
            <person name="Sauer F."/>
            <person name="Hoheisel J.D."/>
            <person name="Paro R."/>
        </authorList>
    </citation>
    <scope>NUCLEOTIDE SEQUENCE</scope>
</reference>
<accession>Q6IH63</accession>
<organism evidence="1">
    <name type="scientific">Drosophila melanogaster</name>
    <name type="common">Fruit fly</name>
    <dbReference type="NCBI Taxonomy" id="7227"/>
    <lineage>
        <taxon>Eukaryota</taxon>
        <taxon>Metazoa</taxon>
        <taxon>Ecdysozoa</taxon>
        <taxon>Arthropoda</taxon>
        <taxon>Hexapoda</taxon>
        <taxon>Insecta</taxon>
        <taxon>Pterygota</taxon>
        <taxon>Neoptera</taxon>
        <taxon>Endopterygota</taxon>
        <taxon>Diptera</taxon>
        <taxon>Brachycera</taxon>
        <taxon>Muscomorpha</taxon>
        <taxon>Ephydroidea</taxon>
        <taxon>Drosophilidae</taxon>
        <taxon>Drosophila</taxon>
        <taxon>Sophophora</taxon>
    </lineage>
</organism>